<feature type="transmembrane region" description="Helical" evidence="8">
    <location>
        <begin position="158"/>
        <end position="180"/>
    </location>
</feature>
<feature type="transmembrane region" description="Helical" evidence="8">
    <location>
        <begin position="71"/>
        <end position="88"/>
    </location>
</feature>
<dbReference type="GO" id="GO:0005886">
    <property type="term" value="C:plasma membrane"/>
    <property type="evidence" value="ECO:0007669"/>
    <property type="project" value="UniProtKB-SubCell"/>
</dbReference>
<dbReference type="Pfam" id="PF01032">
    <property type="entry name" value="FecCD"/>
    <property type="match status" value="1"/>
</dbReference>
<keyword evidence="10" id="KW-1185">Reference proteome</keyword>
<comment type="similarity">
    <text evidence="2">Belongs to the binding-protein-dependent transport system permease family. FecCD subfamily.</text>
</comment>
<protein>
    <submittedName>
        <fullName evidence="9">Iron complex transport system permease protein</fullName>
    </submittedName>
</protein>
<dbReference type="FunFam" id="1.10.3470.10:FF:000001">
    <property type="entry name" value="Vitamin B12 ABC transporter permease BtuC"/>
    <property type="match status" value="1"/>
</dbReference>
<evidence type="ECO:0000256" key="8">
    <source>
        <dbReference type="SAM" id="Phobius"/>
    </source>
</evidence>
<dbReference type="InterPro" id="IPR037294">
    <property type="entry name" value="ABC_BtuC-like"/>
</dbReference>
<dbReference type="SUPFAM" id="SSF81345">
    <property type="entry name" value="ABC transporter involved in vitamin B12 uptake, BtuC"/>
    <property type="match status" value="1"/>
</dbReference>
<feature type="transmembrane region" description="Helical" evidence="8">
    <location>
        <begin position="288"/>
        <end position="306"/>
    </location>
</feature>
<dbReference type="Proteomes" id="UP001240236">
    <property type="component" value="Unassembled WGS sequence"/>
</dbReference>
<evidence type="ECO:0000313" key="10">
    <source>
        <dbReference type="Proteomes" id="UP001240236"/>
    </source>
</evidence>
<feature type="transmembrane region" description="Helical" evidence="8">
    <location>
        <begin position="246"/>
        <end position="268"/>
    </location>
</feature>
<keyword evidence="4" id="KW-1003">Cell membrane</keyword>
<evidence type="ECO:0000256" key="7">
    <source>
        <dbReference type="ARBA" id="ARBA00023136"/>
    </source>
</evidence>
<keyword evidence="5 8" id="KW-0812">Transmembrane</keyword>
<sequence>MTAVGTTRVRPAALLLPGLLGALGLLALATVLSVAVGAKSIPPQVLIDALLHYRPDDPDHLVIHTLRLPRTAAGLLVGAALGVAGAVMQGLTRNALADPGLLGINAGAALLLVIGISVFGITGLTGYVWFGFAGATLTALIVYGIGALGRDRATPVKLALSGAAVSAALASVTTAIVLTDSDAFDRMRLWQVGSLAGRDAALIGQALPFLIAGAVVAIPCGRLLNALALGDDVARALGQRIGAARAIGALCVVVLCGTATALAGPVAFVGLTVPHVARMLTGPDYRWILPYSAVLAPALLLAADVLGRVVARPGEIQVGIVTAVIGAPVFVALVRRRDLAQL</sequence>
<accession>A0AAE3W9Q0</accession>
<evidence type="ECO:0000256" key="6">
    <source>
        <dbReference type="ARBA" id="ARBA00022989"/>
    </source>
</evidence>
<evidence type="ECO:0000256" key="2">
    <source>
        <dbReference type="ARBA" id="ARBA00007935"/>
    </source>
</evidence>
<dbReference type="GO" id="GO:0022857">
    <property type="term" value="F:transmembrane transporter activity"/>
    <property type="evidence" value="ECO:0007669"/>
    <property type="project" value="InterPro"/>
</dbReference>
<feature type="transmembrane region" description="Helical" evidence="8">
    <location>
        <begin position="100"/>
        <end position="121"/>
    </location>
</feature>
<feature type="transmembrane region" description="Helical" evidence="8">
    <location>
        <begin position="200"/>
        <end position="225"/>
    </location>
</feature>
<dbReference type="AlphaFoldDB" id="A0AAE3W9Q0"/>
<evidence type="ECO:0000256" key="3">
    <source>
        <dbReference type="ARBA" id="ARBA00022448"/>
    </source>
</evidence>
<organism evidence="9 10">
    <name type="scientific">Catenuloplanes indicus</name>
    <dbReference type="NCBI Taxonomy" id="137267"/>
    <lineage>
        <taxon>Bacteria</taxon>
        <taxon>Bacillati</taxon>
        <taxon>Actinomycetota</taxon>
        <taxon>Actinomycetes</taxon>
        <taxon>Micromonosporales</taxon>
        <taxon>Micromonosporaceae</taxon>
        <taxon>Catenuloplanes</taxon>
    </lineage>
</organism>
<dbReference type="Gene3D" id="1.10.3470.10">
    <property type="entry name" value="ABC transporter involved in vitamin B12 uptake, BtuC"/>
    <property type="match status" value="1"/>
</dbReference>
<dbReference type="EMBL" id="JAUSUZ010000001">
    <property type="protein sequence ID" value="MDQ0371050.1"/>
    <property type="molecule type" value="Genomic_DNA"/>
</dbReference>
<evidence type="ECO:0000256" key="5">
    <source>
        <dbReference type="ARBA" id="ARBA00022692"/>
    </source>
</evidence>
<proteinExistence type="inferred from homology"/>
<evidence type="ECO:0000256" key="1">
    <source>
        <dbReference type="ARBA" id="ARBA00004651"/>
    </source>
</evidence>
<keyword evidence="6 8" id="KW-1133">Transmembrane helix</keyword>
<feature type="transmembrane region" description="Helical" evidence="8">
    <location>
        <begin position="127"/>
        <end position="146"/>
    </location>
</feature>
<dbReference type="InterPro" id="IPR000522">
    <property type="entry name" value="ABC_transptr_permease_BtuC"/>
</dbReference>
<dbReference type="CDD" id="cd06550">
    <property type="entry name" value="TM_ABC_iron-siderophores_like"/>
    <property type="match status" value="1"/>
</dbReference>
<comment type="subcellular location">
    <subcellularLocation>
        <location evidence="1">Cell membrane</location>
        <topology evidence="1">Multi-pass membrane protein</topology>
    </subcellularLocation>
</comment>
<evidence type="ECO:0000256" key="4">
    <source>
        <dbReference type="ARBA" id="ARBA00022475"/>
    </source>
</evidence>
<name>A0AAE3W9Q0_9ACTN</name>
<keyword evidence="3" id="KW-0813">Transport</keyword>
<comment type="caution">
    <text evidence="9">The sequence shown here is derived from an EMBL/GenBank/DDBJ whole genome shotgun (WGS) entry which is preliminary data.</text>
</comment>
<keyword evidence="7 8" id="KW-0472">Membrane</keyword>
<feature type="transmembrane region" description="Helical" evidence="8">
    <location>
        <begin position="318"/>
        <end position="335"/>
    </location>
</feature>
<dbReference type="PANTHER" id="PTHR30472:SF1">
    <property type="entry name" value="FE(3+) DICITRATE TRANSPORT SYSTEM PERMEASE PROTEIN FECC-RELATED"/>
    <property type="match status" value="1"/>
</dbReference>
<dbReference type="GO" id="GO:0033214">
    <property type="term" value="P:siderophore-iron import into cell"/>
    <property type="evidence" value="ECO:0007669"/>
    <property type="project" value="TreeGrafter"/>
</dbReference>
<reference evidence="9 10" key="1">
    <citation type="submission" date="2023-07" db="EMBL/GenBank/DDBJ databases">
        <title>Sequencing the genomes of 1000 actinobacteria strains.</title>
        <authorList>
            <person name="Klenk H.-P."/>
        </authorList>
    </citation>
    <scope>NUCLEOTIDE SEQUENCE [LARGE SCALE GENOMIC DNA]</scope>
    <source>
        <strain evidence="9 10">DSM 44709</strain>
    </source>
</reference>
<evidence type="ECO:0000313" key="9">
    <source>
        <dbReference type="EMBL" id="MDQ0371050.1"/>
    </source>
</evidence>
<gene>
    <name evidence="9" type="ORF">J2S42_007719</name>
</gene>
<dbReference type="PANTHER" id="PTHR30472">
    <property type="entry name" value="FERRIC ENTEROBACTIN TRANSPORT SYSTEM PERMEASE PROTEIN"/>
    <property type="match status" value="1"/>
</dbReference>